<protein>
    <recommendedName>
        <fullName evidence="1 2">Acylphosphatase</fullName>
        <ecNumber evidence="1 2">3.6.1.7</ecNumber>
    </recommendedName>
</protein>
<dbReference type="EC" id="3.6.1.7" evidence="1 2"/>
<accession>A0A6J3LZE3</accession>
<evidence type="ECO:0000313" key="6">
    <source>
        <dbReference type="RefSeq" id="XP_033457675.1"/>
    </source>
</evidence>
<dbReference type="PRINTS" id="PR00112">
    <property type="entry name" value="ACYLPHPHTASE"/>
</dbReference>
<dbReference type="GO" id="GO:0003998">
    <property type="term" value="F:acylphosphatase activity"/>
    <property type="evidence" value="ECO:0007669"/>
    <property type="project" value="UniProtKB-EC"/>
</dbReference>
<dbReference type="GeneID" id="54363204"/>
<dbReference type="PANTHER" id="PTHR47268:SF4">
    <property type="entry name" value="ACYLPHOSPHATASE"/>
    <property type="match status" value="1"/>
</dbReference>
<evidence type="ECO:0000256" key="3">
    <source>
        <dbReference type="RuleBase" id="RU004168"/>
    </source>
</evidence>
<reference evidence="6" key="2">
    <citation type="submission" date="2020-04" db="EMBL/GenBank/DDBJ databases">
        <authorList>
            <consortium name="NCBI Genome Project"/>
        </authorList>
    </citation>
    <scope>NUCLEOTIDE SEQUENCE</scope>
    <source>
        <strain evidence="6">CBS 342.82</strain>
    </source>
</reference>
<dbReference type="PROSITE" id="PS51160">
    <property type="entry name" value="ACYLPHOSPHATASE_3"/>
    <property type="match status" value="1"/>
</dbReference>
<comment type="catalytic activity">
    <reaction evidence="1 2">
        <text>an acyl phosphate + H2O = a carboxylate + phosphate + H(+)</text>
        <dbReference type="Rhea" id="RHEA:14965"/>
        <dbReference type="ChEBI" id="CHEBI:15377"/>
        <dbReference type="ChEBI" id="CHEBI:15378"/>
        <dbReference type="ChEBI" id="CHEBI:29067"/>
        <dbReference type="ChEBI" id="CHEBI:43474"/>
        <dbReference type="ChEBI" id="CHEBI:59918"/>
        <dbReference type="EC" id="3.6.1.7"/>
    </reaction>
</comment>
<feature type="active site" evidence="1">
    <location>
        <position position="37"/>
    </location>
</feature>
<dbReference type="Gene3D" id="3.30.70.100">
    <property type="match status" value="1"/>
</dbReference>
<dbReference type="InterPro" id="IPR017968">
    <property type="entry name" value="Acylphosphatase_CS"/>
</dbReference>
<organism evidence="6">
    <name type="scientific">Dissoconium aciculare CBS 342.82</name>
    <dbReference type="NCBI Taxonomy" id="1314786"/>
    <lineage>
        <taxon>Eukaryota</taxon>
        <taxon>Fungi</taxon>
        <taxon>Dikarya</taxon>
        <taxon>Ascomycota</taxon>
        <taxon>Pezizomycotina</taxon>
        <taxon>Dothideomycetes</taxon>
        <taxon>Dothideomycetidae</taxon>
        <taxon>Mycosphaerellales</taxon>
        <taxon>Dissoconiaceae</taxon>
        <taxon>Dissoconium</taxon>
    </lineage>
</organism>
<dbReference type="AlphaFoldDB" id="A0A6J3LZE3"/>
<dbReference type="Pfam" id="PF00708">
    <property type="entry name" value="Acylphosphatase"/>
    <property type="match status" value="1"/>
</dbReference>
<dbReference type="RefSeq" id="XP_033457675.1">
    <property type="nucleotide sequence ID" value="XM_033605404.1"/>
</dbReference>
<evidence type="ECO:0000313" key="5">
    <source>
        <dbReference type="Proteomes" id="UP000504637"/>
    </source>
</evidence>
<dbReference type="PROSITE" id="PS00151">
    <property type="entry name" value="ACYLPHOSPHATASE_2"/>
    <property type="match status" value="1"/>
</dbReference>
<evidence type="ECO:0000256" key="1">
    <source>
        <dbReference type="PROSITE-ProRule" id="PRU00520"/>
    </source>
</evidence>
<proteinExistence type="inferred from homology"/>
<dbReference type="InterPro" id="IPR036046">
    <property type="entry name" value="Acylphosphatase-like_dom_sf"/>
</dbReference>
<keyword evidence="1 2" id="KW-0378">Hydrolase</keyword>
<comment type="similarity">
    <text evidence="3">Belongs to the acylphosphatase family.</text>
</comment>
<dbReference type="InterPro" id="IPR001792">
    <property type="entry name" value="Acylphosphatase-like_dom"/>
</dbReference>
<reference evidence="6" key="3">
    <citation type="submission" date="2025-08" db="UniProtKB">
        <authorList>
            <consortium name="RefSeq"/>
        </authorList>
    </citation>
    <scope>IDENTIFICATION</scope>
    <source>
        <strain evidence="6">CBS 342.82</strain>
    </source>
</reference>
<dbReference type="PANTHER" id="PTHR47268">
    <property type="entry name" value="ACYLPHOSPHATASE"/>
    <property type="match status" value="1"/>
</dbReference>
<sequence length="92" mass="10085">MSKRISYKVHGTVQGVNFRAWTTNKAEGLNLTGFVRNSNDGTVIGEAQGSESSIEKFVQHIHMGPSAAKVSKVETEDMTNVDGESIFKQIRT</sequence>
<evidence type="ECO:0000256" key="2">
    <source>
        <dbReference type="RuleBase" id="RU000553"/>
    </source>
</evidence>
<dbReference type="OrthoDB" id="7961613at2759"/>
<feature type="active site" evidence="1">
    <location>
        <position position="19"/>
    </location>
</feature>
<dbReference type="SUPFAM" id="SSF54975">
    <property type="entry name" value="Acylphosphatase/BLUF domain-like"/>
    <property type="match status" value="1"/>
</dbReference>
<keyword evidence="5" id="KW-1185">Reference proteome</keyword>
<dbReference type="InterPro" id="IPR020456">
    <property type="entry name" value="Acylphosphatase"/>
</dbReference>
<feature type="domain" description="Acylphosphatase-like" evidence="4">
    <location>
        <begin position="4"/>
        <end position="91"/>
    </location>
</feature>
<reference evidence="6" key="1">
    <citation type="submission" date="2020-01" db="EMBL/GenBank/DDBJ databases">
        <authorList>
            <consortium name="DOE Joint Genome Institute"/>
            <person name="Haridas S."/>
            <person name="Albert R."/>
            <person name="Binder M."/>
            <person name="Bloem J."/>
            <person name="Labutti K."/>
            <person name="Salamov A."/>
            <person name="Andreopoulos B."/>
            <person name="Baker S.E."/>
            <person name="Barry K."/>
            <person name="Bills G."/>
            <person name="Bluhm B.H."/>
            <person name="Cannon C."/>
            <person name="Castanera R."/>
            <person name="Culley D.E."/>
            <person name="Daum C."/>
            <person name="Ezra D."/>
            <person name="Gonzalez J.B."/>
            <person name="Henrissat B."/>
            <person name="Kuo A."/>
            <person name="Liang C."/>
            <person name="Lipzen A."/>
            <person name="Lutzoni F."/>
            <person name="Magnuson J."/>
            <person name="Mondo S."/>
            <person name="Nolan M."/>
            <person name="Ohm R."/>
            <person name="Pangilinan J."/>
            <person name="Park H.-J."/>
            <person name="Ramirez L."/>
            <person name="Alfaro M."/>
            <person name="Sun H."/>
            <person name="Tritt A."/>
            <person name="Yoshinaga Y."/>
            <person name="Zwiers L.-H."/>
            <person name="Turgeon B.G."/>
            <person name="Goodwin S.B."/>
            <person name="Spatafora J.W."/>
            <person name="Crous P.W."/>
            <person name="Grigoriev I.V."/>
        </authorList>
    </citation>
    <scope>NUCLEOTIDE SEQUENCE</scope>
    <source>
        <strain evidence="6">CBS 342.82</strain>
    </source>
</reference>
<name>A0A6J3LZE3_9PEZI</name>
<dbReference type="PROSITE" id="PS00150">
    <property type="entry name" value="ACYLPHOSPHATASE_1"/>
    <property type="match status" value="1"/>
</dbReference>
<evidence type="ECO:0000259" key="4">
    <source>
        <dbReference type="PROSITE" id="PS51160"/>
    </source>
</evidence>
<dbReference type="Proteomes" id="UP000504637">
    <property type="component" value="Unplaced"/>
</dbReference>
<gene>
    <name evidence="6" type="ORF">K489DRAFT_382563</name>
</gene>